<accession>A0A3S3PG00</accession>
<dbReference type="PANTHER" id="PTHR16517:SF7">
    <property type="entry name" value="PROTEIN KING TUBBY"/>
    <property type="match status" value="1"/>
</dbReference>
<dbReference type="EMBL" id="NCKU01000721">
    <property type="protein sequence ID" value="RWS14438.1"/>
    <property type="molecule type" value="Genomic_DNA"/>
</dbReference>
<reference evidence="2 3" key="1">
    <citation type="journal article" date="2018" name="Gigascience">
        <title>Genomes of trombidid mites reveal novel predicted allergens and laterally-transferred genes associated with secondary metabolism.</title>
        <authorList>
            <person name="Dong X."/>
            <person name="Chaisiri K."/>
            <person name="Xia D."/>
            <person name="Armstrong S.D."/>
            <person name="Fang Y."/>
            <person name="Donnelly M.J."/>
            <person name="Kadowaki T."/>
            <person name="McGarry J.W."/>
            <person name="Darby A.C."/>
            <person name="Makepeace B.L."/>
        </authorList>
    </citation>
    <scope>NUCLEOTIDE SEQUENCE [LARGE SCALE GENOMIC DNA]</scope>
    <source>
        <strain evidence="2">UoL-WK</strain>
    </source>
</reference>
<sequence length="278" mass="31108">MRFNDENIRSAKSLVHFDKYQEKLLTDEYSKDSIDGISNPSLSSSEDFKDSKEGNLSLSSPVLAPQSKNKSIDSSEQESPIKLVEDVKSATAVAHTPRRENFESDTTSSESNDKASNEEKVEKPPEIKELNPLTTILNNAELLLFVTQPVSPSKTYQCVIVRDKRGIDRSFYPTYYMHLQAIVSNEATSENLEKALVTSSPTINEEDNASSKNRGSTKSASNSSSKRTNRRQIFLLGGRRRKRSKTYLIGNDPFDITRENCIAKLKSNVLGTQFNAIK</sequence>
<evidence type="ECO:0000256" key="1">
    <source>
        <dbReference type="SAM" id="MobiDB-lite"/>
    </source>
</evidence>
<dbReference type="GO" id="GO:0061512">
    <property type="term" value="P:protein localization to cilium"/>
    <property type="evidence" value="ECO:0007669"/>
    <property type="project" value="TreeGrafter"/>
</dbReference>
<feature type="compositionally biased region" description="Polar residues" evidence="1">
    <location>
        <begin position="36"/>
        <end position="45"/>
    </location>
</feature>
<evidence type="ECO:0000313" key="2">
    <source>
        <dbReference type="EMBL" id="RWS14438.1"/>
    </source>
</evidence>
<dbReference type="STRING" id="1965070.A0A3S3PG00"/>
<gene>
    <name evidence="2" type="ORF">B4U79_04527</name>
</gene>
<dbReference type="SUPFAM" id="SSF54518">
    <property type="entry name" value="Tubby C-terminal domain-like"/>
    <property type="match status" value="2"/>
</dbReference>
<feature type="compositionally biased region" description="Low complexity" evidence="1">
    <location>
        <begin position="216"/>
        <end position="226"/>
    </location>
</feature>
<dbReference type="PANTHER" id="PTHR16517">
    <property type="entry name" value="TUBBY-RELATED"/>
    <property type="match status" value="1"/>
</dbReference>
<feature type="compositionally biased region" description="Polar residues" evidence="1">
    <location>
        <begin position="54"/>
        <end position="78"/>
    </location>
</feature>
<dbReference type="Gene3D" id="3.20.90.10">
    <property type="entry name" value="Tubby Protein, Chain A"/>
    <property type="match status" value="2"/>
</dbReference>
<dbReference type="Proteomes" id="UP000285301">
    <property type="component" value="Unassembled WGS sequence"/>
</dbReference>
<feature type="compositionally biased region" description="Basic and acidic residues" evidence="1">
    <location>
        <begin position="111"/>
        <end position="127"/>
    </location>
</feature>
<proteinExistence type="predicted"/>
<dbReference type="GO" id="GO:0005929">
    <property type="term" value="C:cilium"/>
    <property type="evidence" value="ECO:0007669"/>
    <property type="project" value="TreeGrafter"/>
</dbReference>
<dbReference type="AlphaFoldDB" id="A0A3S3PG00"/>
<feature type="region of interest" description="Disordered" evidence="1">
    <location>
        <begin position="28"/>
        <end position="127"/>
    </location>
</feature>
<dbReference type="OrthoDB" id="8775810at2759"/>
<protein>
    <submittedName>
        <fullName evidence="2">Tubby-related protein 3-like protein</fullName>
    </submittedName>
</protein>
<dbReference type="InterPro" id="IPR025659">
    <property type="entry name" value="Tubby-like_C"/>
</dbReference>
<feature type="region of interest" description="Disordered" evidence="1">
    <location>
        <begin position="196"/>
        <end position="235"/>
    </location>
</feature>
<name>A0A3S3PG00_9ACAR</name>
<organism evidence="2 3">
    <name type="scientific">Dinothrombium tinctorium</name>
    <dbReference type="NCBI Taxonomy" id="1965070"/>
    <lineage>
        <taxon>Eukaryota</taxon>
        <taxon>Metazoa</taxon>
        <taxon>Ecdysozoa</taxon>
        <taxon>Arthropoda</taxon>
        <taxon>Chelicerata</taxon>
        <taxon>Arachnida</taxon>
        <taxon>Acari</taxon>
        <taxon>Acariformes</taxon>
        <taxon>Trombidiformes</taxon>
        <taxon>Prostigmata</taxon>
        <taxon>Anystina</taxon>
        <taxon>Parasitengona</taxon>
        <taxon>Trombidioidea</taxon>
        <taxon>Trombidiidae</taxon>
        <taxon>Dinothrombium</taxon>
    </lineage>
</organism>
<keyword evidence="3" id="KW-1185">Reference proteome</keyword>
<evidence type="ECO:0000313" key="3">
    <source>
        <dbReference type="Proteomes" id="UP000285301"/>
    </source>
</evidence>
<comment type="caution">
    <text evidence="2">The sequence shown here is derived from an EMBL/GenBank/DDBJ whole genome shotgun (WGS) entry which is preliminary data.</text>
</comment>